<protein>
    <submittedName>
        <fullName evidence="2">NAD(P)/FAD-dependent oxidoreductase</fullName>
    </submittedName>
</protein>
<dbReference type="PANTHER" id="PTHR43755:SF1">
    <property type="entry name" value="FAD-DEPENDENT PYRIDINE NUCLEOTIDE-DISULPHIDE OXIDOREDUCTASE"/>
    <property type="match status" value="1"/>
</dbReference>
<organism evidence="2 3">
    <name type="scientific">Eiseniibacteriota bacterium</name>
    <dbReference type="NCBI Taxonomy" id="2212470"/>
    <lineage>
        <taxon>Bacteria</taxon>
        <taxon>Candidatus Eiseniibacteriota</taxon>
    </lineage>
</organism>
<accession>A0A849SM66</accession>
<comment type="caution">
    <text evidence="2">The sequence shown here is derived from an EMBL/GenBank/DDBJ whole genome shotgun (WGS) entry which is preliminary data.</text>
</comment>
<feature type="domain" description="FAD/NAD(P)-binding" evidence="1">
    <location>
        <begin position="23"/>
        <end position="146"/>
    </location>
</feature>
<feature type="domain" description="FAD/NAD(P)-binding" evidence="1">
    <location>
        <begin position="185"/>
        <end position="311"/>
    </location>
</feature>
<dbReference type="InterPro" id="IPR023753">
    <property type="entry name" value="FAD/NAD-binding_dom"/>
</dbReference>
<dbReference type="Gene3D" id="3.50.50.100">
    <property type="match status" value="1"/>
</dbReference>
<dbReference type="InterPro" id="IPR036188">
    <property type="entry name" value="FAD/NAD-bd_sf"/>
</dbReference>
<dbReference type="InterPro" id="IPR052541">
    <property type="entry name" value="SQRD"/>
</dbReference>
<dbReference type="GO" id="GO:0016491">
    <property type="term" value="F:oxidoreductase activity"/>
    <property type="evidence" value="ECO:0007669"/>
    <property type="project" value="InterPro"/>
</dbReference>
<name>A0A849SM66_UNCEI</name>
<dbReference type="Pfam" id="PF07992">
    <property type="entry name" value="Pyr_redox_2"/>
    <property type="match status" value="2"/>
</dbReference>
<dbReference type="PANTHER" id="PTHR43755">
    <property type="match status" value="1"/>
</dbReference>
<dbReference type="PRINTS" id="PR00368">
    <property type="entry name" value="FADPNR"/>
</dbReference>
<evidence type="ECO:0000259" key="1">
    <source>
        <dbReference type="Pfam" id="PF07992"/>
    </source>
</evidence>
<evidence type="ECO:0000313" key="3">
    <source>
        <dbReference type="Proteomes" id="UP000580839"/>
    </source>
</evidence>
<dbReference type="AlphaFoldDB" id="A0A849SM66"/>
<evidence type="ECO:0000313" key="2">
    <source>
        <dbReference type="EMBL" id="NOT32975.1"/>
    </source>
</evidence>
<dbReference type="SUPFAM" id="SSF51905">
    <property type="entry name" value="FAD/NAD(P)-binding domain"/>
    <property type="match status" value="2"/>
</dbReference>
<reference evidence="2 3" key="1">
    <citation type="submission" date="2020-04" db="EMBL/GenBank/DDBJ databases">
        <title>Metagenomic profiling of ammonia- and methane-oxidizing microorganisms in a Dutch drinking water treatment plant.</title>
        <authorList>
            <person name="Poghosyan L."/>
            <person name="Leucker S."/>
        </authorList>
    </citation>
    <scope>NUCLEOTIDE SEQUENCE [LARGE SCALE GENOMIC DNA]</scope>
    <source>
        <strain evidence="2">S-RSF-IL-03</strain>
    </source>
</reference>
<proteinExistence type="predicted"/>
<dbReference type="EMBL" id="JABFRW010000023">
    <property type="protein sequence ID" value="NOT32975.1"/>
    <property type="molecule type" value="Genomic_DNA"/>
</dbReference>
<gene>
    <name evidence="2" type="ORF">HOP12_02265</name>
</gene>
<dbReference type="Proteomes" id="UP000580839">
    <property type="component" value="Unassembled WGS sequence"/>
</dbReference>
<sequence>MGGDERPGAHLLIEGGQVTRTQRILVLGGGVGGLVVANDLRKRLPARHEIVLVNREETFVFAPSLLWLLVGARRPEQISRPLRRLLRRGVTVTTGEIESIAADRREVVVGGRTLSADYLVVALGAATSGGAIPGLVDGGHDLYSLTGVIAFRDGLASLKRGRIAILTAAPAYRCPAAPYEAAMLVEAACRARRVREHVQVDMFTAEPGPMGVAGPQVSAAVRQMVEGKGINYHPEHQVTRVDPSARTIQFSNGAAASYDLLGFVPPHHVPQVVSRSGLCAEGGWIEVDRHTFATRFPNVYAIGDVTSVPLKMGKPLPKAGVFAHSAAQVVAKNIVRAITGRGAEARFTGFGECFIEAGDGKAGFGKGDFYGEPLPTVAVQAPSRRWHLGKVLLEQSWLRGWM</sequence>